<evidence type="ECO:0000313" key="2">
    <source>
        <dbReference type="Proteomes" id="UP001186974"/>
    </source>
</evidence>
<feature type="non-terminal residue" evidence="1">
    <location>
        <position position="286"/>
    </location>
</feature>
<comment type="caution">
    <text evidence="1">The sequence shown here is derived from an EMBL/GenBank/DDBJ whole genome shotgun (WGS) entry which is preliminary data.</text>
</comment>
<name>A0ACC3D575_9PEZI</name>
<dbReference type="Proteomes" id="UP001186974">
    <property type="component" value="Unassembled WGS sequence"/>
</dbReference>
<proteinExistence type="predicted"/>
<dbReference type="EMBL" id="JAWDJW010007615">
    <property type="protein sequence ID" value="KAK3061803.1"/>
    <property type="molecule type" value="Genomic_DNA"/>
</dbReference>
<organism evidence="1 2">
    <name type="scientific">Coniosporium uncinatum</name>
    <dbReference type="NCBI Taxonomy" id="93489"/>
    <lineage>
        <taxon>Eukaryota</taxon>
        <taxon>Fungi</taxon>
        <taxon>Dikarya</taxon>
        <taxon>Ascomycota</taxon>
        <taxon>Pezizomycotina</taxon>
        <taxon>Dothideomycetes</taxon>
        <taxon>Dothideomycetes incertae sedis</taxon>
        <taxon>Coniosporium</taxon>
    </lineage>
</organism>
<accession>A0ACC3D575</accession>
<evidence type="ECO:0000313" key="1">
    <source>
        <dbReference type="EMBL" id="KAK3061803.1"/>
    </source>
</evidence>
<keyword evidence="2" id="KW-1185">Reference proteome</keyword>
<gene>
    <name evidence="1" type="ORF">LTS18_005402</name>
</gene>
<reference evidence="1" key="1">
    <citation type="submission" date="2024-09" db="EMBL/GenBank/DDBJ databases">
        <title>Black Yeasts Isolated from many extreme environments.</title>
        <authorList>
            <person name="Coleine C."/>
            <person name="Stajich J.E."/>
            <person name="Selbmann L."/>
        </authorList>
    </citation>
    <scope>NUCLEOTIDE SEQUENCE</scope>
    <source>
        <strain evidence="1">CCFEE 5737</strain>
    </source>
</reference>
<protein>
    <submittedName>
        <fullName evidence="1">Uncharacterized protein</fullName>
    </submittedName>
</protein>
<sequence length="286" mass="30915">MVATRTRAAAQKSKEASKPSADHKATNKSKATSKRKSKDIKQEDETVKEQPAATNGQDTPAKKRKRGPEATPPSSTKKTKTEKNIKKEDVDAVINSVLPEFEQKYAKSEKKGSKPADLQMKKLSAYSANANQSPFPNFKHPTPEECKLAHKILSDLHGARTRPDEVVASKDSAGCGDSPSVLDALVRTILSQNTSDVNSTRAKKSMDAVYGGSDEWAAIVAGGEAKLEESIRCGGLSKNKAKVITTILNETKEKYGEFSLDHLFDATDEDAMKELLSLKGVGPKTA</sequence>